<dbReference type="InterPro" id="IPR050833">
    <property type="entry name" value="Poly_Biosynth_Transport"/>
</dbReference>
<dbReference type="PATRIC" id="fig|1618577.3.peg.370"/>
<dbReference type="GO" id="GO:0005886">
    <property type="term" value="C:plasma membrane"/>
    <property type="evidence" value="ECO:0007669"/>
    <property type="project" value="UniProtKB-SubCell"/>
</dbReference>
<comment type="caution">
    <text evidence="8">The sequence shown here is derived from an EMBL/GenBank/DDBJ whole genome shotgun (WGS) entry which is preliminary data.</text>
</comment>
<evidence type="ECO:0000256" key="1">
    <source>
        <dbReference type="ARBA" id="ARBA00004651"/>
    </source>
</evidence>
<evidence type="ECO:0000313" key="9">
    <source>
        <dbReference type="Proteomes" id="UP000033858"/>
    </source>
</evidence>
<protein>
    <submittedName>
        <fullName evidence="8">Polysaccharide biosynthesis protein</fullName>
    </submittedName>
</protein>
<evidence type="ECO:0000256" key="2">
    <source>
        <dbReference type="ARBA" id="ARBA00007430"/>
    </source>
</evidence>
<feature type="transmembrane region" description="Helical" evidence="7">
    <location>
        <begin position="445"/>
        <end position="469"/>
    </location>
</feature>
<feature type="transmembrane region" description="Helical" evidence="7">
    <location>
        <begin position="180"/>
        <end position="200"/>
    </location>
</feature>
<reference evidence="8 9" key="1">
    <citation type="journal article" date="2015" name="Nature">
        <title>rRNA introns, odd ribosomes, and small enigmatic genomes across a large radiation of phyla.</title>
        <authorList>
            <person name="Brown C.T."/>
            <person name="Hug L.A."/>
            <person name="Thomas B.C."/>
            <person name="Sharon I."/>
            <person name="Castelle C.J."/>
            <person name="Singh A."/>
            <person name="Wilkins M.J."/>
            <person name="Williams K.H."/>
            <person name="Banfield J.F."/>
        </authorList>
    </citation>
    <scope>NUCLEOTIDE SEQUENCE [LARGE SCALE GENOMIC DNA]</scope>
</reference>
<dbReference type="PANTHER" id="PTHR30250">
    <property type="entry name" value="PST FAMILY PREDICTED COLANIC ACID TRANSPORTER"/>
    <property type="match status" value="1"/>
</dbReference>
<keyword evidence="6 7" id="KW-0472">Membrane</keyword>
<proteinExistence type="inferred from homology"/>
<dbReference type="PANTHER" id="PTHR30250:SF10">
    <property type="entry name" value="LIPOPOLYSACCHARIDE BIOSYNTHESIS PROTEIN WZXC"/>
    <property type="match status" value="1"/>
</dbReference>
<feature type="transmembrane region" description="Helical" evidence="7">
    <location>
        <begin position="50"/>
        <end position="75"/>
    </location>
</feature>
<keyword evidence="5 7" id="KW-1133">Transmembrane helix</keyword>
<feature type="transmembrane region" description="Helical" evidence="7">
    <location>
        <begin position="22"/>
        <end position="44"/>
    </location>
</feature>
<evidence type="ECO:0000256" key="7">
    <source>
        <dbReference type="SAM" id="Phobius"/>
    </source>
</evidence>
<feature type="transmembrane region" description="Helical" evidence="7">
    <location>
        <begin position="329"/>
        <end position="352"/>
    </location>
</feature>
<feature type="transmembrane region" description="Helical" evidence="7">
    <location>
        <begin position="154"/>
        <end position="174"/>
    </location>
</feature>
<dbReference type="AlphaFoldDB" id="A0A0G0UAG6"/>
<evidence type="ECO:0000256" key="6">
    <source>
        <dbReference type="ARBA" id="ARBA00023136"/>
    </source>
</evidence>
<evidence type="ECO:0000256" key="5">
    <source>
        <dbReference type="ARBA" id="ARBA00022989"/>
    </source>
</evidence>
<feature type="transmembrane region" description="Helical" evidence="7">
    <location>
        <begin position="238"/>
        <end position="257"/>
    </location>
</feature>
<feature type="transmembrane region" description="Helical" evidence="7">
    <location>
        <begin position="364"/>
        <end position="383"/>
    </location>
</feature>
<dbReference type="EMBL" id="LCAE01000025">
    <property type="protein sequence ID" value="KKR85988.1"/>
    <property type="molecule type" value="Genomic_DNA"/>
</dbReference>
<feature type="transmembrane region" description="Helical" evidence="7">
    <location>
        <begin position="96"/>
        <end position="117"/>
    </location>
</feature>
<name>A0A0G0UAG6_9BACT</name>
<evidence type="ECO:0000256" key="3">
    <source>
        <dbReference type="ARBA" id="ARBA00022475"/>
    </source>
</evidence>
<sequence>MTNPEISLETVKSRSVKGVLTLTGRTLILNLISFAAQSFLWAFLSPAEFGTFWIVSAVVNFLAYFGDIGLAAALIQKKESPTDSDLKTTFTIQQGLVLTLLVILFVLTPLISGRYQLTPGGTYLLYALGISFLLSSLKSIPSILLERELEFGKLVIPQVLETMIYSVSVVYFAWEGYGITSFTYSVLIRGVIGLVLIYILKPWRPGLTLSFSSLKSLLKFGLPYQINTFLAVLKDDGMTVILGGILGASGMGILGTARKLAQYPLRFFMDNVTKVTFPAFSRMQDNKDDLKRALEKSIFFITFLVLPSIVGLTIISPILVNVIPRYEKWIPALIPLAILAVDTVFASVTTQLTNVLNAVGKIKITFYLMIMWTVLAFALVPVLSIKYEVIGAAIGFAGVSASSIIAIVIARRHVDFSLMASFGKPLIASIVMGITLLVVRQFLPINYYSLVILILIGVGVYGVFFFRYVKENIANIFGRA</sequence>
<feature type="transmembrane region" description="Helical" evidence="7">
    <location>
        <begin position="298"/>
        <end position="323"/>
    </location>
</feature>
<keyword evidence="4 7" id="KW-0812">Transmembrane</keyword>
<dbReference type="Pfam" id="PF13440">
    <property type="entry name" value="Polysacc_synt_3"/>
    <property type="match status" value="1"/>
</dbReference>
<dbReference type="Proteomes" id="UP000033858">
    <property type="component" value="Unassembled WGS sequence"/>
</dbReference>
<feature type="transmembrane region" description="Helical" evidence="7">
    <location>
        <begin position="389"/>
        <end position="410"/>
    </location>
</feature>
<feature type="transmembrane region" description="Helical" evidence="7">
    <location>
        <begin position="123"/>
        <end position="145"/>
    </location>
</feature>
<accession>A0A0G0UAG6</accession>
<organism evidence="8 9">
    <name type="scientific">Candidatus Woesebacteria bacterium GW2011_GWB1_41_10</name>
    <dbReference type="NCBI Taxonomy" id="1618577"/>
    <lineage>
        <taxon>Bacteria</taxon>
        <taxon>Candidatus Woeseibacteriota</taxon>
    </lineage>
</organism>
<evidence type="ECO:0000313" key="8">
    <source>
        <dbReference type="EMBL" id="KKR85988.1"/>
    </source>
</evidence>
<evidence type="ECO:0000256" key="4">
    <source>
        <dbReference type="ARBA" id="ARBA00022692"/>
    </source>
</evidence>
<comment type="subcellular location">
    <subcellularLocation>
        <location evidence="1">Cell membrane</location>
        <topology evidence="1">Multi-pass membrane protein</topology>
    </subcellularLocation>
</comment>
<feature type="transmembrane region" description="Helical" evidence="7">
    <location>
        <begin position="422"/>
        <end position="439"/>
    </location>
</feature>
<comment type="similarity">
    <text evidence="2">Belongs to the polysaccharide synthase family.</text>
</comment>
<gene>
    <name evidence="8" type="ORF">UU32_C0025G0011</name>
</gene>
<keyword evidence="3" id="KW-1003">Cell membrane</keyword>